<proteinExistence type="predicted"/>
<feature type="domain" description="Glycosyl-hydrolase 97 catalytic" evidence="2">
    <location>
        <begin position="295"/>
        <end position="445"/>
    </location>
</feature>
<feature type="chain" id="PRO_5021859723" evidence="1">
    <location>
        <begin position="22"/>
        <end position="635"/>
    </location>
</feature>
<dbReference type="InterPro" id="IPR014718">
    <property type="entry name" value="GH-type_carb-bd"/>
</dbReference>
<dbReference type="PANTHER" id="PTHR35803:SF3">
    <property type="entry name" value="ALPHA-GLUCOSIDASE"/>
    <property type="match status" value="1"/>
</dbReference>
<reference evidence="5 6" key="1">
    <citation type="submission" date="2019-02" db="EMBL/GenBank/DDBJ databases">
        <title>Deep-cultivation of Planctomycetes and their phenomic and genomic characterization uncovers novel biology.</title>
        <authorList>
            <person name="Wiegand S."/>
            <person name="Jogler M."/>
            <person name="Boedeker C."/>
            <person name="Pinto D."/>
            <person name="Vollmers J."/>
            <person name="Rivas-Marin E."/>
            <person name="Kohn T."/>
            <person name="Peeters S.H."/>
            <person name="Heuer A."/>
            <person name="Rast P."/>
            <person name="Oberbeckmann S."/>
            <person name="Bunk B."/>
            <person name="Jeske O."/>
            <person name="Meyerdierks A."/>
            <person name="Storesund J.E."/>
            <person name="Kallscheuer N."/>
            <person name="Luecker S."/>
            <person name="Lage O.M."/>
            <person name="Pohl T."/>
            <person name="Merkel B.J."/>
            <person name="Hornburger P."/>
            <person name="Mueller R.-W."/>
            <person name="Bruemmer F."/>
            <person name="Labrenz M."/>
            <person name="Spormann A.M."/>
            <person name="Op den Camp H."/>
            <person name="Overmann J."/>
            <person name="Amann R."/>
            <person name="Jetten M.S.M."/>
            <person name="Mascher T."/>
            <person name="Medema M.H."/>
            <person name="Devos D.P."/>
            <person name="Kaster A.-K."/>
            <person name="Ovreas L."/>
            <person name="Rohde M."/>
            <person name="Galperin M.Y."/>
            <person name="Jogler C."/>
        </authorList>
    </citation>
    <scope>NUCLEOTIDE SEQUENCE [LARGE SCALE GENOMIC DNA]</scope>
    <source>
        <strain evidence="5 6">Mal33</strain>
    </source>
</reference>
<dbReference type="Proteomes" id="UP000316770">
    <property type="component" value="Chromosome"/>
</dbReference>
<keyword evidence="5" id="KW-0326">Glycosidase</keyword>
<keyword evidence="5" id="KW-0378">Hydrolase</keyword>
<accession>A0A518ITZ9</accession>
<dbReference type="InterPro" id="IPR052720">
    <property type="entry name" value="Glycosyl_hydrolase_97"/>
</dbReference>
<evidence type="ECO:0000313" key="6">
    <source>
        <dbReference type="Proteomes" id="UP000316770"/>
    </source>
</evidence>
<dbReference type="InterPro" id="IPR017853">
    <property type="entry name" value="GH"/>
</dbReference>
<name>A0A518ITZ9_9BACT</name>
<organism evidence="5 6">
    <name type="scientific">Rosistilla oblonga</name>
    <dbReference type="NCBI Taxonomy" id="2527990"/>
    <lineage>
        <taxon>Bacteria</taxon>
        <taxon>Pseudomonadati</taxon>
        <taxon>Planctomycetota</taxon>
        <taxon>Planctomycetia</taxon>
        <taxon>Pirellulales</taxon>
        <taxon>Pirellulaceae</taxon>
        <taxon>Rosistilla</taxon>
    </lineage>
</organism>
<evidence type="ECO:0000313" key="5">
    <source>
        <dbReference type="EMBL" id="QDV56563.1"/>
    </source>
</evidence>
<feature type="domain" description="Glycosyl-hydrolase 97 N-terminal" evidence="3">
    <location>
        <begin position="35"/>
        <end position="276"/>
    </location>
</feature>
<evidence type="ECO:0000256" key="1">
    <source>
        <dbReference type="SAM" id="SignalP"/>
    </source>
</evidence>
<dbReference type="Pfam" id="PF10566">
    <property type="entry name" value="Glyco_hydro_97"/>
    <property type="match status" value="1"/>
</dbReference>
<dbReference type="Gene3D" id="2.70.98.10">
    <property type="match status" value="1"/>
</dbReference>
<dbReference type="RefSeq" id="WP_197453206.1">
    <property type="nucleotide sequence ID" value="NZ_CP036318.1"/>
</dbReference>
<dbReference type="InterPro" id="IPR029483">
    <property type="entry name" value="GH97_C"/>
</dbReference>
<dbReference type="InterPro" id="IPR019563">
    <property type="entry name" value="GH97_catalytic"/>
</dbReference>
<evidence type="ECO:0000259" key="2">
    <source>
        <dbReference type="Pfam" id="PF10566"/>
    </source>
</evidence>
<dbReference type="InterPro" id="IPR013785">
    <property type="entry name" value="Aldolase_TIM"/>
</dbReference>
<dbReference type="GO" id="GO:0030246">
    <property type="term" value="F:carbohydrate binding"/>
    <property type="evidence" value="ECO:0007669"/>
    <property type="project" value="InterPro"/>
</dbReference>
<keyword evidence="6" id="KW-1185">Reference proteome</keyword>
<sequence length="635" mass="71402" precursor="true">MLRVGLLRAFLFSLIGFGVHANLTAAAPQPQSVAVASPDDRLSLRLDCSDSTLRYSVLASGEQVIEPSRLGLVLRDAPSLLDGFKVQAVRTSSHDSTWSPVYGERSSIRDHYRQAEIDLIDSQQPPRRMTFRVRAYNEGIAFAYHVPDQDGLKDFVIQRERTEFRFTGNHKCWPVYSAQGVYEQTKLQEVKKNCERPLVLSARKDLYLAVGEARLVDYARMRLEPVEGVDNALQAQLASEVVCKGGVTTPWRYVMVADSPAELLNHNALSLNLNDPCAIEDTSWIRPGKVIREVTLTTAGGKACIDFAVANGLQYVEYDAGWYGHEYDDSSDASTITVDPKRSAGPLDLHEVIRYGKQHGIGIIVYVNRRALEKQLDQILDLYQEWGIAGVKYGFVNVGPQKWTQWLHDAVRKAAEHQLMVDIHDEYRPTGYERTYPNLMTQEGIGGDETSPSNQQTLRILFTRMLCGAADHTICYFNSRVTRNANHAFQLAKGVCFYSPWQFLYWYDRPAGPGATAEGRIGDEPELEFYRELPVVWDETRVLQGEIGEFAVIARRSGKDWFLGAMNGDQPRTLSVPLDFLSEEQTFTARRYFHDSQVATRTHVGIRNESVAASKTLEIPLAARSGEAIHFVAQD</sequence>
<dbReference type="EC" id="3.2.1.22" evidence="5"/>
<dbReference type="SUPFAM" id="SSF51445">
    <property type="entry name" value="(Trans)glycosidases"/>
    <property type="match status" value="1"/>
</dbReference>
<dbReference type="AlphaFoldDB" id="A0A518ITZ9"/>
<evidence type="ECO:0000259" key="4">
    <source>
        <dbReference type="Pfam" id="PF14509"/>
    </source>
</evidence>
<dbReference type="Pfam" id="PF14508">
    <property type="entry name" value="GH97_N"/>
    <property type="match status" value="1"/>
</dbReference>
<evidence type="ECO:0000259" key="3">
    <source>
        <dbReference type="Pfam" id="PF14508"/>
    </source>
</evidence>
<dbReference type="GO" id="GO:0004557">
    <property type="term" value="F:alpha-galactosidase activity"/>
    <property type="evidence" value="ECO:0007669"/>
    <property type="project" value="UniProtKB-EC"/>
</dbReference>
<keyword evidence="1" id="KW-0732">Signal</keyword>
<gene>
    <name evidence="5" type="ORF">Mal33_25550</name>
</gene>
<dbReference type="Gene3D" id="3.20.20.70">
    <property type="entry name" value="Aldolase class I"/>
    <property type="match status" value="1"/>
</dbReference>
<feature type="signal peptide" evidence="1">
    <location>
        <begin position="1"/>
        <end position="21"/>
    </location>
</feature>
<protein>
    <submittedName>
        <fullName evidence="5">Retaining alpha-galactosidase</fullName>
        <ecNumber evidence="5">3.2.1.22</ecNumber>
    </submittedName>
</protein>
<dbReference type="Pfam" id="PF14509">
    <property type="entry name" value="GH97_C"/>
    <property type="match status" value="1"/>
</dbReference>
<feature type="domain" description="Glycosyl-hydrolase 97 C-terminal oligomerisation" evidence="4">
    <location>
        <begin position="536"/>
        <end position="631"/>
    </location>
</feature>
<dbReference type="EMBL" id="CP036318">
    <property type="protein sequence ID" value="QDV56563.1"/>
    <property type="molecule type" value="Genomic_DNA"/>
</dbReference>
<dbReference type="InterPro" id="IPR029486">
    <property type="entry name" value="GH97_N"/>
</dbReference>
<dbReference type="PANTHER" id="PTHR35803">
    <property type="entry name" value="GLUCAN 1,4-ALPHA-GLUCOSIDASE SUSB-RELATED"/>
    <property type="match status" value="1"/>
</dbReference>